<gene>
    <name evidence="6" type="ORF">GCM10022222_65610</name>
</gene>
<dbReference type="InterPro" id="IPR023772">
    <property type="entry name" value="DNA-bd_HTH_TetR-type_CS"/>
</dbReference>
<dbReference type="InterPro" id="IPR009057">
    <property type="entry name" value="Homeodomain-like_sf"/>
</dbReference>
<keyword evidence="7" id="KW-1185">Reference proteome</keyword>
<dbReference type="PROSITE" id="PS50977">
    <property type="entry name" value="HTH_TETR_2"/>
    <property type="match status" value="1"/>
</dbReference>
<dbReference type="InterPro" id="IPR001647">
    <property type="entry name" value="HTH_TetR"/>
</dbReference>
<dbReference type="Gene3D" id="1.10.357.10">
    <property type="entry name" value="Tetracycline Repressor, domain 2"/>
    <property type="match status" value="1"/>
</dbReference>
<feature type="domain" description="HTH tetR-type" evidence="5">
    <location>
        <begin position="6"/>
        <end position="66"/>
    </location>
</feature>
<dbReference type="Pfam" id="PF00440">
    <property type="entry name" value="TetR_N"/>
    <property type="match status" value="1"/>
</dbReference>
<reference evidence="7" key="1">
    <citation type="journal article" date="2019" name="Int. J. Syst. Evol. Microbiol.">
        <title>The Global Catalogue of Microorganisms (GCM) 10K type strain sequencing project: providing services to taxonomists for standard genome sequencing and annotation.</title>
        <authorList>
            <consortium name="The Broad Institute Genomics Platform"/>
            <consortium name="The Broad Institute Genome Sequencing Center for Infectious Disease"/>
            <person name="Wu L."/>
            <person name="Ma J."/>
        </authorList>
    </citation>
    <scope>NUCLEOTIDE SEQUENCE [LARGE SCALE GENOMIC DNA]</scope>
    <source>
        <strain evidence="7">JCM 16898</strain>
    </source>
</reference>
<protein>
    <submittedName>
        <fullName evidence="6">TetR/AcrR family transcriptional regulator</fullName>
    </submittedName>
</protein>
<dbReference type="PANTHER" id="PTHR30055">
    <property type="entry name" value="HTH-TYPE TRANSCRIPTIONAL REGULATOR RUTR"/>
    <property type="match status" value="1"/>
</dbReference>
<dbReference type="PANTHER" id="PTHR30055:SF238">
    <property type="entry name" value="MYCOFACTOCIN BIOSYNTHESIS TRANSCRIPTIONAL REGULATOR MFTR-RELATED"/>
    <property type="match status" value="1"/>
</dbReference>
<evidence type="ECO:0000259" key="5">
    <source>
        <dbReference type="PROSITE" id="PS50977"/>
    </source>
</evidence>
<dbReference type="PRINTS" id="PR00455">
    <property type="entry name" value="HTHTETR"/>
</dbReference>
<dbReference type="SUPFAM" id="SSF46689">
    <property type="entry name" value="Homeodomain-like"/>
    <property type="match status" value="1"/>
</dbReference>
<feature type="DNA-binding region" description="H-T-H motif" evidence="4">
    <location>
        <begin position="29"/>
        <end position="48"/>
    </location>
</feature>
<evidence type="ECO:0000256" key="1">
    <source>
        <dbReference type="ARBA" id="ARBA00023015"/>
    </source>
</evidence>
<organism evidence="6 7">
    <name type="scientific">Amycolatopsis ultiminotia</name>
    <dbReference type="NCBI Taxonomy" id="543629"/>
    <lineage>
        <taxon>Bacteria</taxon>
        <taxon>Bacillati</taxon>
        <taxon>Actinomycetota</taxon>
        <taxon>Actinomycetes</taxon>
        <taxon>Pseudonocardiales</taxon>
        <taxon>Pseudonocardiaceae</taxon>
        <taxon>Amycolatopsis</taxon>
    </lineage>
</organism>
<dbReference type="PROSITE" id="PS01081">
    <property type="entry name" value="HTH_TETR_1"/>
    <property type="match status" value="1"/>
</dbReference>
<keyword evidence="3" id="KW-0804">Transcription</keyword>
<dbReference type="RefSeq" id="WP_344866852.1">
    <property type="nucleotide sequence ID" value="NZ_BAAAZN010000017.1"/>
</dbReference>
<keyword evidence="1" id="KW-0805">Transcription regulation</keyword>
<dbReference type="EMBL" id="BAAAZN010000017">
    <property type="protein sequence ID" value="GAA3572301.1"/>
    <property type="molecule type" value="Genomic_DNA"/>
</dbReference>
<proteinExistence type="predicted"/>
<evidence type="ECO:0000256" key="3">
    <source>
        <dbReference type="ARBA" id="ARBA00023163"/>
    </source>
</evidence>
<evidence type="ECO:0000313" key="6">
    <source>
        <dbReference type="EMBL" id="GAA3572301.1"/>
    </source>
</evidence>
<keyword evidence="2 4" id="KW-0238">DNA-binding</keyword>
<evidence type="ECO:0000313" key="7">
    <source>
        <dbReference type="Proteomes" id="UP001500689"/>
    </source>
</evidence>
<comment type="caution">
    <text evidence="6">The sequence shown here is derived from an EMBL/GenBank/DDBJ whole genome shotgun (WGS) entry which is preliminary data.</text>
</comment>
<dbReference type="Proteomes" id="UP001500689">
    <property type="component" value="Unassembled WGS sequence"/>
</dbReference>
<accession>A0ABP6XXW1</accession>
<name>A0ABP6XXW1_9PSEU</name>
<evidence type="ECO:0000256" key="4">
    <source>
        <dbReference type="PROSITE-ProRule" id="PRU00335"/>
    </source>
</evidence>
<evidence type="ECO:0000256" key="2">
    <source>
        <dbReference type="ARBA" id="ARBA00023125"/>
    </source>
</evidence>
<sequence>MARWEPNTRARLELAALELFVERGYDQTTVAEIAERAGLTKRTFFRYFADKREVLFGGQDVLVRLFTEGIAAAPEQATPLETIGAALEAGSVVFEQARRALSRKRQVIVADHRDLRERELLKATSLTETMREALRERGVPDTTANLASTVGSLAFTAAFERWIAPDGNPDFAALAGEALDELRKSVTELG</sequence>
<dbReference type="InterPro" id="IPR050109">
    <property type="entry name" value="HTH-type_TetR-like_transc_reg"/>
</dbReference>